<dbReference type="GO" id="GO:0046872">
    <property type="term" value="F:metal ion binding"/>
    <property type="evidence" value="ECO:0007669"/>
    <property type="project" value="UniProtKB-KW"/>
</dbReference>
<comment type="subunit">
    <text evidence="1">Component of the NuA4 histone acetyltransferase complex.</text>
</comment>
<dbReference type="GO" id="GO:0004190">
    <property type="term" value="F:aspartic-type endopeptidase activity"/>
    <property type="evidence" value="ECO:0007669"/>
    <property type="project" value="UniProtKB-KW"/>
</dbReference>
<evidence type="ECO:0000259" key="20">
    <source>
        <dbReference type="PROSITE" id="PS50994"/>
    </source>
</evidence>
<keyword evidence="9" id="KW-0378">Hydrolase</keyword>
<dbReference type="GO" id="GO:0006508">
    <property type="term" value="P:proteolysis"/>
    <property type="evidence" value="ECO:0007669"/>
    <property type="project" value="UniProtKB-KW"/>
</dbReference>
<dbReference type="InterPro" id="IPR036397">
    <property type="entry name" value="RNaseH_sf"/>
</dbReference>
<evidence type="ECO:0000256" key="18">
    <source>
        <dbReference type="SAM" id="MobiDB-lite"/>
    </source>
</evidence>
<feature type="region of interest" description="Disordered" evidence="18">
    <location>
        <begin position="1364"/>
        <end position="1402"/>
    </location>
</feature>
<dbReference type="PROSITE" id="PS50878">
    <property type="entry name" value="RT_POL"/>
    <property type="match status" value="1"/>
</dbReference>
<keyword evidence="4" id="KW-0548">Nucleotidyltransferase</keyword>
<dbReference type="InterPro" id="IPR012337">
    <property type="entry name" value="RNaseH-like_sf"/>
</dbReference>
<name>A0A4S9WC23_AURPU</name>
<dbReference type="SUPFAM" id="SSF50630">
    <property type="entry name" value="Acid proteases"/>
    <property type="match status" value="1"/>
</dbReference>
<dbReference type="GO" id="GO:0003677">
    <property type="term" value="F:DNA binding"/>
    <property type="evidence" value="ECO:0007669"/>
    <property type="project" value="UniProtKB-KW"/>
</dbReference>
<keyword evidence="3" id="KW-0808">Transferase</keyword>
<keyword evidence="8" id="KW-0255">Endonuclease</keyword>
<dbReference type="SUPFAM" id="SSF54160">
    <property type="entry name" value="Chromo domain-like"/>
    <property type="match status" value="1"/>
</dbReference>
<feature type="compositionally biased region" description="Basic and acidic residues" evidence="18">
    <location>
        <begin position="1373"/>
        <end position="1387"/>
    </location>
</feature>
<evidence type="ECO:0000256" key="4">
    <source>
        <dbReference type="ARBA" id="ARBA00022695"/>
    </source>
</evidence>
<feature type="domain" description="Reverse transcriptase" evidence="19">
    <location>
        <begin position="304"/>
        <end position="483"/>
    </location>
</feature>
<dbReference type="InterPro" id="IPR041577">
    <property type="entry name" value="RT_RNaseH_2"/>
</dbReference>
<evidence type="ECO:0000256" key="10">
    <source>
        <dbReference type="ARBA" id="ARBA00022842"/>
    </source>
</evidence>
<evidence type="ECO:0000256" key="12">
    <source>
        <dbReference type="ARBA" id="ARBA00022908"/>
    </source>
</evidence>
<dbReference type="Gene3D" id="3.10.10.10">
    <property type="entry name" value="HIV Type 1 Reverse Transcriptase, subunit A, domain 1"/>
    <property type="match status" value="1"/>
</dbReference>
<evidence type="ECO:0000313" key="22">
    <source>
        <dbReference type="Proteomes" id="UP000309734"/>
    </source>
</evidence>
<reference evidence="21 22" key="1">
    <citation type="submission" date="2018-10" db="EMBL/GenBank/DDBJ databases">
        <title>Fifty Aureobasidium pullulans genomes reveal a recombining polyextremotolerant generalist.</title>
        <authorList>
            <person name="Gostincar C."/>
            <person name="Turk M."/>
            <person name="Zajc J."/>
            <person name="Gunde-Cimerman N."/>
        </authorList>
    </citation>
    <scope>NUCLEOTIDE SEQUENCE [LARGE SCALE GENOMIC DNA]</scope>
    <source>
        <strain evidence="21 22">EXF-3519</strain>
    </source>
</reference>
<dbReference type="InterPro" id="IPR056924">
    <property type="entry name" value="SH3_Tf2-1"/>
</dbReference>
<evidence type="ECO:0000256" key="6">
    <source>
        <dbReference type="ARBA" id="ARBA00022723"/>
    </source>
</evidence>
<dbReference type="PANTHER" id="PTHR37984">
    <property type="entry name" value="PROTEIN CBG26694"/>
    <property type="match status" value="1"/>
</dbReference>
<dbReference type="GO" id="GO:0015074">
    <property type="term" value="P:DNA integration"/>
    <property type="evidence" value="ECO:0007669"/>
    <property type="project" value="UniProtKB-KW"/>
</dbReference>
<dbReference type="InterPro" id="IPR041588">
    <property type="entry name" value="Integrase_H2C2"/>
</dbReference>
<keyword evidence="14" id="KW-0239">DNA-directed DNA polymerase</keyword>
<sequence length="1418" mass="159307">MDVDEKDLTSKHFLIQCNLAPSNDDNPTTTQALYDCGADACFINRTTAQNFTQIELTKPRRLRLADGRIAKVITHVARVQLNIGHHREQIMCYVTDLGTRDIILGLPWIERHDASPDWTQRTITLNSDHCRTHCLEGGRTMLVPCANTHDVRPDGELDISEATAEEFARLAHAGYETHALVYVPMNDDEPLDACCADTNPDHIHRVIAGTSRDEPEPVNLMAISQDDMDKFLNKTYTDPREKLPEHYMDYVDVFSRQSADQLPPHRPQDHEINLVPRKQPPISRARGMSHEELLATKRYLDEHLDKGFIRRSSSPAAAPVLLVRKPGGGLRFCVDYRGLNDITIKNRYPIPLIRETLDKLSRAKHFSKLDIIAAFNNLRIKQGDEWKTAFNTRYGQYEYLVMPFGLCNAPGSFQSYINAALHDYLDDFCTGYLDDILIFSETLAEHRQHVRKVLERLRKAQLYADIDKSEFEVTSVKYLGLIISTEGLSMDPKKVEAVQDWPAPRVLRDVQGFLGFANFYRRFIEKFSKVAKPLTDLTKTKKGAPFTLDKEARRAFDDLKQRFIQAPILAHFDWEKDTVVETDASDWVVAAVMSQWHGDVLKPVAYMSKKMIPAECRYEIHDKELLAVIRAFEEWEPELMGTPRPVTVLSDHKALEYFTTKQRLNRRQAPVKPDALSRRSSDFPQDDNDERELDRHEVLIKTENLDISRLRQPEGSAAELALAPPLNALPLSTTEHLMLSLCGIEINLSPTDMGEEAGEPFDDRLRHAQSSDPLAKAIREALAKGSQKLYPFLPDHLKTTHLPLSLSDCHLEHDIICISGRIYVPDVLRTEAIELSHDSPLTGHPGRTGTYNLLSRKYVWPGMVDDVKRFVRNCHTCARTKSPRFSHGRQKLLQVPEGPGVSWSVDFVVALPESKSHDGTPYTNIMTATDRFTKRKHFVPMRNLTTTDAAYAMLQIIKLHGVPQEMVTDRGSQWTSSFFRELCKLLGIHQAMSTAWHPQTNGQDENTNQQMEQYLRAFVNFAQTDWVDWLPLAEFALNNRDLESTGMSPFFADCGRNMRTTLSAVIPSPPTTASAAHVPAPTRLARADAQQFADDMRKLHQLLNDELTLVQAQRAERDSTQEAPAFKPGDLVWLDSRHLVNRLRPAKKLDSKRLGPFKILESLTSSPSSSSPRSYKLDLPPSWKLGTNVFHVSLLTPAATDPLPGQQPSAPPPVEIDQEGEQIWEVKKIHASRLRKVGRGKQLQYLVEYTGYEPQWEPWQSLVDGAEGAVADYHAKGTQGPGPWVGFKAPAGQDQDTALELAASSTPSETCATSAPSVKTMGHCTQPSHVLSALLDTLHALPEGHVHVSYAPCVCLGGRAVQHGSGNPCEGDQESHPSGHETARKDANSANKQIVVGHGKTSDSEFLARRSFASRRGG</sequence>
<dbReference type="CDD" id="cd00303">
    <property type="entry name" value="retropepsin_like"/>
    <property type="match status" value="1"/>
</dbReference>
<dbReference type="GO" id="GO:0004519">
    <property type="term" value="F:endonuclease activity"/>
    <property type="evidence" value="ECO:0007669"/>
    <property type="project" value="UniProtKB-KW"/>
</dbReference>
<dbReference type="Gene3D" id="2.40.70.10">
    <property type="entry name" value="Acid Proteases"/>
    <property type="match status" value="1"/>
</dbReference>
<evidence type="ECO:0000256" key="14">
    <source>
        <dbReference type="ARBA" id="ARBA00022932"/>
    </source>
</evidence>
<dbReference type="GO" id="GO:0003723">
    <property type="term" value="F:RNA binding"/>
    <property type="evidence" value="ECO:0007669"/>
    <property type="project" value="UniProtKB-KW"/>
</dbReference>
<keyword evidence="10" id="KW-0460">Magnesium</keyword>
<dbReference type="Pfam" id="PF24626">
    <property type="entry name" value="SH3_Tf2-1"/>
    <property type="match status" value="1"/>
</dbReference>
<dbReference type="PROSITE" id="PS50994">
    <property type="entry name" value="INTEGRASE"/>
    <property type="match status" value="1"/>
</dbReference>
<evidence type="ECO:0000256" key="9">
    <source>
        <dbReference type="ARBA" id="ARBA00022801"/>
    </source>
</evidence>
<evidence type="ECO:0000256" key="3">
    <source>
        <dbReference type="ARBA" id="ARBA00022679"/>
    </source>
</evidence>
<dbReference type="Gene3D" id="1.10.340.70">
    <property type="match status" value="1"/>
</dbReference>
<comment type="caution">
    <text evidence="21">The sequence shown here is derived from an EMBL/GenBank/DDBJ whole genome shotgun (WGS) entry which is preliminary data.</text>
</comment>
<dbReference type="GO" id="GO:0003887">
    <property type="term" value="F:DNA-directed DNA polymerase activity"/>
    <property type="evidence" value="ECO:0007669"/>
    <property type="project" value="UniProtKB-KW"/>
</dbReference>
<accession>A0A4S9WC23</accession>
<dbReference type="InterPro" id="IPR001584">
    <property type="entry name" value="Integrase_cat-core"/>
</dbReference>
<evidence type="ECO:0000256" key="7">
    <source>
        <dbReference type="ARBA" id="ARBA00022750"/>
    </source>
</evidence>
<keyword evidence="5" id="KW-0540">Nuclease</keyword>
<dbReference type="InterPro" id="IPR021109">
    <property type="entry name" value="Peptidase_aspartic_dom_sf"/>
</dbReference>
<dbReference type="Pfam" id="PF17921">
    <property type="entry name" value="Integrase_H2C2"/>
    <property type="match status" value="1"/>
</dbReference>
<keyword evidence="17" id="KW-0511">Multifunctional enzyme</keyword>
<evidence type="ECO:0000256" key="1">
    <source>
        <dbReference type="ARBA" id="ARBA00011353"/>
    </source>
</evidence>
<evidence type="ECO:0000256" key="17">
    <source>
        <dbReference type="ARBA" id="ARBA00023268"/>
    </source>
</evidence>
<keyword evidence="2" id="KW-0645">Protease</keyword>
<protein>
    <recommendedName>
        <fullName evidence="23">Reverse transcriptase</fullName>
    </recommendedName>
</protein>
<dbReference type="Pfam" id="PF00078">
    <property type="entry name" value="RVT_1"/>
    <property type="match status" value="1"/>
</dbReference>
<dbReference type="SUPFAM" id="SSF53098">
    <property type="entry name" value="Ribonuclease H-like"/>
    <property type="match status" value="1"/>
</dbReference>
<evidence type="ECO:0008006" key="23">
    <source>
        <dbReference type="Google" id="ProtNLM"/>
    </source>
</evidence>
<dbReference type="Pfam" id="PF17919">
    <property type="entry name" value="RT_RNaseH_2"/>
    <property type="match status" value="1"/>
</dbReference>
<dbReference type="Pfam" id="PF13650">
    <property type="entry name" value="Asp_protease_2"/>
    <property type="match status" value="1"/>
</dbReference>
<gene>
    <name evidence="21" type="ORF">D6C85_09139</name>
</gene>
<dbReference type="InterPro" id="IPR016197">
    <property type="entry name" value="Chromo-like_dom_sf"/>
</dbReference>
<keyword evidence="13" id="KW-0695">RNA-directed DNA polymerase</keyword>
<dbReference type="Pfam" id="PF00665">
    <property type="entry name" value="rve"/>
    <property type="match status" value="1"/>
</dbReference>
<dbReference type="SUPFAM" id="SSF56672">
    <property type="entry name" value="DNA/RNA polymerases"/>
    <property type="match status" value="1"/>
</dbReference>
<dbReference type="Gene3D" id="2.40.50.40">
    <property type="match status" value="1"/>
</dbReference>
<evidence type="ECO:0000256" key="2">
    <source>
        <dbReference type="ARBA" id="ARBA00022670"/>
    </source>
</evidence>
<dbReference type="EMBL" id="QZBS01000481">
    <property type="protein sequence ID" value="THZ62800.1"/>
    <property type="molecule type" value="Genomic_DNA"/>
</dbReference>
<evidence type="ECO:0000256" key="13">
    <source>
        <dbReference type="ARBA" id="ARBA00022918"/>
    </source>
</evidence>
<dbReference type="Gene3D" id="3.30.420.10">
    <property type="entry name" value="Ribonuclease H-like superfamily/Ribonuclease H"/>
    <property type="match status" value="1"/>
</dbReference>
<organism evidence="21 22">
    <name type="scientific">Aureobasidium pullulans</name>
    <name type="common">Black yeast</name>
    <name type="synonym">Pullularia pullulans</name>
    <dbReference type="NCBI Taxonomy" id="5580"/>
    <lineage>
        <taxon>Eukaryota</taxon>
        <taxon>Fungi</taxon>
        <taxon>Dikarya</taxon>
        <taxon>Ascomycota</taxon>
        <taxon>Pezizomycotina</taxon>
        <taxon>Dothideomycetes</taxon>
        <taxon>Dothideomycetidae</taxon>
        <taxon>Dothideales</taxon>
        <taxon>Saccotheciaceae</taxon>
        <taxon>Aureobasidium</taxon>
    </lineage>
</organism>
<dbReference type="FunFam" id="3.30.70.270:FF:000063">
    <property type="entry name" value="Zinc knuckle domaincontaining protein"/>
    <property type="match status" value="1"/>
</dbReference>
<dbReference type="InterPro" id="IPR043128">
    <property type="entry name" value="Rev_trsase/Diguanyl_cyclase"/>
</dbReference>
<evidence type="ECO:0000259" key="19">
    <source>
        <dbReference type="PROSITE" id="PS50878"/>
    </source>
</evidence>
<dbReference type="GO" id="GO:0005634">
    <property type="term" value="C:nucleus"/>
    <property type="evidence" value="ECO:0007669"/>
    <property type="project" value="UniProtKB-ARBA"/>
</dbReference>
<dbReference type="Proteomes" id="UP000309734">
    <property type="component" value="Unassembled WGS sequence"/>
</dbReference>
<feature type="region of interest" description="Disordered" evidence="18">
    <location>
        <begin position="665"/>
        <end position="692"/>
    </location>
</feature>
<feature type="domain" description="Integrase catalytic" evidence="20">
    <location>
        <begin position="895"/>
        <end position="1057"/>
    </location>
</feature>
<dbReference type="InterPro" id="IPR043502">
    <property type="entry name" value="DNA/RNA_pol_sf"/>
</dbReference>
<dbReference type="PANTHER" id="PTHR37984:SF5">
    <property type="entry name" value="PROTEIN NYNRIN-LIKE"/>
    <property type="match status" value="1"/>
</dbReference>
<dbReference type="CDD" id="cd01647">
    <property type="entry name" value="RT_LTR"/>
    <property type="match status" value="1"/>
</dbReference>
<dbReference type="GO" id="GO:0006310">
    <property type="term" value="P:DNA recombination"/>
    <property type="evidence" value="ECO:0007669"/>
    <property type="project" value="UniProtKB-KW"/>
</dbReference>
<dbReference type="InterPro" id="IPR050951">
    <property type="entry name" value="Retrovirus_Pol_polyprotein"/>
</dbReference>
<dbReference type="Gene3D" id="3.30.70.270">
    <property type="match status" value="2"/>
</dbReference>
<keyword evidence="15" id="KW-0238">DNA-binding</keyword>
<evidence type="ECO:0000256" key="16">
    <source>
        <dbReference type="ARBA" id="ARBA00023172"/>
    </source>
</evidence>
<keyword evidence="7" id="KW-0064">Aspartyl protease</keyword>
<keyword evidence="16" id="KW-0233">DNA recombination</keyword>
<evidence type="ECO:0000256" key="8">
    <source>
        <dbReference type="ARBA" id="ARBA00022759"/>
    </source>
</evidence>
<evidence type="ECO:0000256" key="11">
    <source>
        <dbReference type="ARBA" id="ARBA00022884"/>
    </source>
</evidence>
<evidence type="ECO:0000256" key="15">
    <source>
        <dbReference type="ARBA" id="ARBA00023125"/>
    </source>
</evidence>
<keyword evidence="6" id="KW-0479">Metal-binding</keyword>
<dbReference type="GO" id="GO:0003964">
    <property type="term" value="F:RNA-directed DNA polymerase activity"/>
    <property type="evidence" value="ECO:0007669"/>
    <property type="project" value="UniProtKB-KW"/>
</dbReference>
<keyword evidence="11" id="KW-0694">RNA-binding</keyword>
<dbReference type="CDD" id="cd09274">
    <property type="entry name" value="RNase_HI_RT_Ty3"/>
    <property type="match status" value="1"/>
</dbReference>
<evidence type="ECO:0000313" key="21">
    <source>
        <dbReference type="EMBL" id="THZ62800.1"/>
    </source>
</evidence>
<evidence type="ECO:0000256" key="5">
    <source>
        <dbReference type="ARBA" id="ARBA00022722"/>
    </source>
</evidence>
<dbReference type="InterPro" id="IPR000477">
    <property type="entry name" value="RT_dom"/>
</dbReference>
<keyword evidence="12" id="KW-0229">DNA integration</keyword>
<proteinExistence type="predicted"/>